<dbReference type="AlphaFoldDB" id="A0AAV4CLM1"/>
<protein>
    <submittedName>
        <fullName evidence="5">RNA polymerase ii-associated protein 3-like</fullName>
    </submittedName>
</protein>
<dbReference type="Pfam" id="PF13181">
    <property type="entry name" value="TPR_8"/>
    <property type="match status" value="1"/>
</dbReference>
<sequence length="353" mass="40481">MSISSHEEKMLNLQHQLRQNQSELQSYLAGLDDWETEIKEKEQKLKSGDSENKAAALPPVRNTIEKKKMKKKKKEKQVDPNKPKRISGFDFRAWDKFDVDKALEDIDGKEEKVDTSSSDYETDEEWEMERKKHLAELEKDKGNKFLKNGDSERAVEAYTKGMELDATNSILPANRALALIKQQKFGAAEIDCTTSIVLDPLYVKAYLRRATARAGLGRVKDAMEDYGRVLDLEPANKQAKTELERLEKELIREKEGPIQSSYTEGQRGIVKPVYKSPEERSKMLFVGVAIENALVSWSPRQCHTWFRRSKEIVAKACLSSILTDKSLDNCIFENLEGELFAQRFLWGIILNFV</sequence>
<organism evidence="5 6">
    <name type="scientific">Plakobranchus ocellatus</name>
    <dbReference type="NCBI Taxonomy" id="259542"/>
    <lineage>
        <taxon>Eukaryota</taxon>
        <taxon>Metazoa</taxon>
        <taxon>Spiralia</taxon>
        <taxon>Lophotrochozoa</taxon>
        <taxon>Mollusca</taxon>
        <taxon>Gastropoda</taxon>
        <taxon>Heterobranchia</taxon>
        <taxon>Euthyneura</taxon>
        <taxon>Panpulmonata</taxon>
        <taxon>Sacoglossa</taxon>
        <taxon>Placobranchoidea</taxon>
        <taxon>Plakobranchidae</taxon>
        <taxon>Plakobranchus</taxon>
    </lineage>
</organism>
<evidence type="ECO:0000313" key="6">
    <source>
        <dbReference type="Proteomes" id="UP000735302"/>
    </source>
</evidence>
<dbReference type="PANTHER" id="PTHR46423:SF1">
    <property type="entry name" value="RNA POLYMERASE II-ASSOCIATED PROTEIN 3"/>
    <property type="match status" value="1"/>
</dbReference>
<dbReference type="InterPro" id="IPR051966">
    <property type="entry name" value="RPAP3"/>
</dbReference>
<dbReference type="Gene3D" id="1.25.40.10">
    <property type="entry name" value="Tetratricopeptide repeat domain"/>
    <property type="match status" value="1"/>
</dbReference>
<evidence type="ECO:0000256" key="4">
    <source>
        <dbReference type="SAM" id="MobiDB-lite"/>
    </source>
</evidence>
<feature type="repeat" description="TPR" evidence="2">
    <location>
        <begin position="203"/>
        <end position="236"/>
    </location>
</feature>
<dbReference type="PROSITE" id="PS50005">
    <property type="entry name" value="TPR"/>
    <property type="match status" value="2"/>
</dbReference>
<keyword evidence="6" id="KW-1185">Reference proteome</keyword>
<dbReference type="InterPro" id="IPR019734">
    <property type="entry name" value="TPR_rpt"/>
</dbReference>
<gene>
    <name evidence="5" type="ORF">PoB_005913100</name>
</gene>
<evidence type="ECO:0000256" key="3">
    <source>
        <dbReference type="SAM" id="Coils"/>
    </source>
</evidence>
<proteinExistence type="predicted"/>
<comment type="caution">
    <text evidence="5">The sequence shown here is derived from an EMBL/GenBank/DDBJ whole genome shotgun (WGS) entry which is preliminary data.</text>
</comment>
<reference evidence="5 6" key="1">
    <citation type="journal article" date="2021" name="Elife">
        <title>Chloroplast acquisition without the gene transfer in kleptoplastic sea slugs, Plakobranchus ocellatus.</title>
        <authorList>
            <person name="Maeda T."/>
            <person name="Takahashi S."/>
            <person name="Yoshida T."/>
            <person name="Shimamura S."/>
            <person name="Takaki Y."/>
            <person name="Nagai Y."/>
            <person name="Toyoda A."/>
            <person name="Suzuki Y."/>
            <person name="Arimoto A."/>
            <person name="Ishii H."/>
            <person name="Satoh N."/>
            <person name="Nishiyama T."/>
            <person name="Hasebe M."/>
            <person name="Maruyama T."/>
            <person name="Minagawa J."/>
            <person name="Obokata J."/>
            <person name="Shigenobu S."/>
        </authorList>
    </citation>
    <scope>NUCLEOTIDE SEQUENCE [LARGE SCALE GENOMIC DNA]</scope>
</reference>
<keyword evidence="3" id="KW-0175">Coiled coil</keyword>
<dbReference type="SMART" id="SM00028">
    <property type="entry name" value="TPR"/>
    <property type="match status" value="3"/>
</dbReference>
<dbReference type="EMBL" id="BLXT01006644">
    <property type="protein sequence ID" value="GFO32626.1"/>
    <property type="molecule type" value="Genomic_DNA"/>
</dbReference>
<keyword evidence="1 2" id="KW-0802">TPR repeat</keyword>
<dbReference type="PANTHER" id="PTHR46423">
    <property type="entry name" value="RNA POLYMERASE II-ASSOCIATED PROTEIN 3"/>
    <property type="match status" value="1"/>
</dbReference>
<dbReference type="SUPFAM" id="SSF48452">
    <property type="entry name" value="TPR-like"/>
    <property type="match status" value="1"/>
</dbReference>
<dbReference type="InterPro" id="IPR011990">
    <property type="entry name" value="TPR-like_helical_dom_sf"/>
</dbReference>
<accession>A0AAV4CLM1</accession>
<dbReference type="Proteomes" id="UP000735302">
    <property type="component" value="Unassembled WGS sequence"/>
</dbReference>
<feature type="compositionally biased region" description="Basic and acidic residues" evidence="4">
    <location>
        <begin position="41"/>
        <end position="52"/>
    </location>
</feature>
<evidence type="ECO:0000313" key="5">
    <source>
        <dbReference type="EMBL" id="GFO32626.1"/>
    </source>
</evidence>
<dbReference type="GO" id="GO:0101031">
    <property type="term" value="C:protein folding chaperone complex"/>
    <property type="evidence" value="ECO:0007669"/>
    <property type="project" value="TreeGrafter"/>
</dbReference>
<evidence type="ECO:0000256" key="1">
    <source>
        <dbReference type="ARBA" id="ARBA00022803"/>
    </source>
</evidence>
<feature type="coiled-coil region" evidence="3">
    <location>
        <begin position="229"/>
        <end position="256"/>
    </location>
</feature>
<feature type="repeat" description="TPR" evidence="2">
    <location>
        <begin position="135"/>
        <end position="168"/>
    </location>
</feature>
<evidence type="ECO:0000256" key="2">
    <source>
        <dbReference type="PROSITE-ProRule" id="PRU00339"/>
    </source>
</evidence>
<name>A0AAV4CLM1_9GAST</name>
<feature type="region of interest" description="Disordered" evidence="4">
    <location>
        <begin position="41"/>
        <end position="85"/>
    </location>
</feature>